<dbReference type="Proteomes" id="UP000710849">
    <property type="component" value="Unassembled WGS sequence"/>
</dbReference>
<dbReference type="AlphaFoldDB" id="A0A9P5IGP2"/>
<dbReference type="RefSeq" id="XP_038730713.1">
    <property type="nucleotide sequence ID" value="XM_038878463.1"/>
</dbReference>
<dbReference type="PANTHER" id="PTHR42060">
    <property type="entry name" value="NHL REPEAT-CONTAINING PROTEIN-RELATED"/>
    <property type="match status" value="1"/>
</dbReference>
<dbReference type="GeneID" id="62151537"/>
<proteinExistence type="predicted"/>
<name>A0A9P5IGP2_9HELO</name>
<reference evidence="1 2" key="1">
    <citation type="journal article" date="2020" name="Genome Biol. Evol.">
        <title>Comparative genomics of Sclerotiniaceae.</title>
        <authorList>
            <person name="Valero Jimenez C.A."/>
            <person name="Steentjes M."/>
            <person name="Scholten O.E."/>
            <person name="Van Kan J.A.L."/>
        </authorList>
    </citation>
    <scope>NUCLEOTIDE SEQUENCE [LARGE SCALE GENOMIC DNA]</scope>
    <source>
        <strain evidence="1 2">MUCL 94</strain>
    </source>
</reference>
<evidence type="ECO:0000313" key="1">
    <source>
        <dbReference type="EMBL" id="KAF7936583.1"/>
    </source>
</evidence>
<dbReference type="InterPro" id="IPR052998">
    <property type="entry name" value="Hetero-Diels-Alderase-like"/>
</dbReference>
<dbReference type="PANTHER" id="PTHR42060:SF1">
    <property type="entry name" value="NHL REPEAT-CONTAINING PROTEIN"/>
    <property type="match status" value="1"/>
</dbReference>
<dbReference type="EMBL" id="RCSW01000016">
    <property type="protein sequence ID" value="KAF7936583.1"/>
    <property type="molecule type" value="Genomic_DNA"/>
</dbReference>
<evidence type="ECO:0008006" key="3">
    <source>
        <dbReference type="Google" id="ProtNLM"/>
    </source>
</evidence>
<dbReference type="Gene3D" id="2.120.10.30">
    <property type="entry name" value="TolB, C-terminal domain"/>
    <property type="match status" value="1"/>
</dbReference>
<sequence>MYFSPRNLLVSTSLLSSAFSATIRHAPRSDLPSRVIHQFPNPTWLENIVITSSDKILVTDITNPYLYYIDPTISSSAPDLNNTATLVHSFTPELSLLGITEVAPSHFYLITRNFTLSSVASTLTGVNTIYSIYSIDLTSYVPSTNSGASVSKVAIISGAGSLNGLTTLSESQNLIIAADPILGVIWSINVLTSEYSVLLDLAELKPPVSTSLAFGVNGLKVLTPTTGDTDQVYIYYTNTGLTTFGRIPFSLSALNVTGPVEILTDAYGADDLALDPKQGVAYLAYGTGASVLKIGLEGGDVSVVIGGVNDTLAGSANETVLSGPRSVQLGRAGDGLGWAYVSQSGKNEGIHTEGGKVLAIDITGSSSVLGLVVVRLRDRCELCDYENEK</sequence>
<keyword evidence="2" id="KW-1185">Reference proteome</keyword>
<evidence type="ECO:0000313" key="2">
    <source>
        <dbReference type="Proteomes" id="UP000710849"/>
    </source>
</evidence>
<comment type="caution">
    <text evidence="1">The sequence shown here is derived from an EMBL/GenBank/DDBJ whole genome shotgun (WGS) entry which is preliminary data.</text>
</comment>
<gene>
    <name evidence="1" type="ORF">EAE97_007949</name>
</gene>
<dbReference type="SUPFAM" id="SSF63829">
    <property type="entry name" value="Calcium-dependent phosphotriesterase"/>
    <property type="match status" value="1"/>
</dbReference>
<dbReference type="InterPro" id="IPR011042">
    <property type="entry name" value="6-blade_b-propeller_TolB-like"/>
</dbReference>
<protein>
    <recommendedName>
        <fullName evidence="3">SMP-30/Gluconolactonase/LRE-like region domain-containing protein</fullName>
    </recommendedName>
</protein>
<accession>A0A9P5IGP2</accession>
<organism evidence="1 2">
    <name type="scientific">Botrytis byssoidea</name>
    <dbReference type="NCBI Taxonomy" id="139641"/>
    <lineage>
        <taxon>Eukaryota</taxon>
        <taxon>Fungi</taxon>
        <taxon>Dikarya</taxon>
        <taxon>Ascomycota</taxon>
        <taxon>Pezizomycotina</taxon>
        <taxon>Leotiomycetes</taxon>
        <taxon>Helotiales</taxon>
        <taxon>Sclerotiniaceae</taxon>
        <taxon>Botrytis</taxon>
    </lineage>
</organism>